<reference evidence="1 3" key="1">
    <citation type="submission" date="2024-02" db="EMBL/GenBank/DDBJ databases">
        <title>A draft genome for the cacao thread blight pathogen Marasmius crinis-equi.</title>
        <authorList>
            <person name="Cohen S.P."/>
            <person name="Baruah I.K."/>
            <person name="Amoako-Attah I."/>
            <person name="Bukari Y."/>
            <person name="Meinhardt L.W."/>
            <person name="Bailey B.A."/>
        </authorList>
    </citation>
    <scope>NUCLEOTIDE SEQUENCE [LARGE SCALE GENOMIC DNA]</scope>
    <source>
        <strain evidence="1 3">GH-76</strain>
    </source>
</reference>
<dbReference type="Proteomes" id="UP001465976">
    <property type="component" value="Unassembled WGS sequence"/>
</dbReference>
<sequence length="482" mass="54398">MLATMEDLPNEILGQIFELCVDEDVDMPSRLANSYQSNDYPSAPLDTTKAPWVLSHVSSRWRGLALSSPGLWTAFDINWLDRDDEKDLPYIETLLVLQLERCGNQPLSISWYQISCPKSVHRLLCSKAEQWTNVTLRSERSGIEWFFGFREQFTNITNLHLRFEVHGGDWNGVSQLQEQYGYFFGMFRNTSKLRRLKLSGDYEVMPYIVPEIPWSQLIHFTAVGLSNGSIRESFFGVLPLIENVKICSLKTIPLDEAPSGSFTLAHLHTLTLEQESELDSLLNVLVAPSLRSLNLLGWGLYSFPSLLRLIDRSSCHITHLSIYDIQQHHGCGAFLEFLCAEQLESVEMLEIASSTLVIPEVLDAFHLPQATSTLDDKNGVRVVLPQLQSLVIMDIIDDGDKGSGSGSDDEGSGLELYSSKLVDMLASRTITGAFSAKVSRLKSLTIRGEDDSFHWFKDPDSIARFEELQRNGLLYSHIVQNW</sequence>
<protein>
    <recommendedName>
        <fullName evidence="4">F-box domain-containing protein</fullName>
    </recommendedName>
</protein>
<dbReference type="EMBL" id="JBAHYK010000574">
    <property type="protein sequence ID" value="KAL0572847.1"/>
    <property type="molecule type" value="Genomic_DNA"/>
</dbReference>
<evidence type="ECO:0008006" key="4">
    <source>
        <dbReference type="Google" id="ProtNLM"/>
    </source>
</evidence>
<proteinExistence type="predicted"/>
<evidence type="ECO:0000313" key="1">
    <source>
        <dbReference type="EMBL" id="KAL0565175.1"/>
    </source>
</evidence>
<organism evidence="1 3">
    <name type="scientific">Marasmius crinis-equi</name>
    <dbReference type="NCBI Taxonomy" id="585013"/>
    <lineage>
        <taxon>Eukaryota</taxon>
        <taxon>Fungi</taxon>
        <taxon>Dikarya</taxon>
        <taxon>Basidiomycota</taxon>
        <taxon>Agaricomycotina</taxon>
        <taxon>Agaricomycetes</taxon>
        <taxon>Agaricomycetidae</taxon>
        <taxon>Agaricales</taxon>
        <taxon>Marasmiineae</taxon>
        <taxon>Marasmiaceae</taxon>
        <taxon>Marasmius</taxon>
    </lineage>
</organism>
<accession>A0ABR3EQL8</accession>
<gene>
    <name evidence="2" type="ORF">V5O48_009119</name>
    <name evidence="1" type="ORF">V5O48_016852</name>
</gene>
<dbReference type="SUPFAM" id="SSF52047">
    <property type="entry name" value="RNI-like"/>
    <property type="match status" value="1"/>
</dbReference>
<dbReference type="EMBL" id="JBAHYK010002384">
    <property type="protein sequence ID" value="KAL0565175.1"/>
    <property type="molecule type" value="Genomic_DNA"/>
</dbReference>
<evidence type="ECO:0000313" key="2">
    <source>
        <dbReference type="EMBL" id="KAL0572847.1"/>
    </source>
</evidence>
<dbReference type="InterPro" id="IPR032675">
    <property type="entry name" value="LRR_dom_sf"/>
</dbReference>
<keyword evidence="3" id="KW-1185">Reference proteome</keyword>
<comment type="caution">
    <text evidence="1">The sequence shown here is derived from an EMBL/GenBank/DDBJ whole genome shotgun (WGS) entry which is preliminary data.</text>
</comment>
<evidence type="ECO:0000313" key="3">
    <source>
        <dbReference type="Proteomes" id="UP001465976"/>
    </source>
</evidence>
<dbReference type="Gene3D" id="3.80.10.10">
    <property type="entry name" value="Ribonuclease Inhibitor"/>
    <property type="match status" value="1"/>
</dbReference>
<name>A0ABR3EQL8_9AGAR</name>